<dbReference type="CDD" id="cd01347">
    <property type="entry name" value="ligand_gated_channel"/>
    <property type="match status" value="1"/>
</dbReference>
<evidence type="ECO:0000256" key="10">
    <source>
        <dbReference type="ARBA" id="ARBA00023237"/>
    </source>
</evidence>
<dbReference type="SUPFAM" id="SSF56935">
    <property type="entry name" value="Porins"/>
    <property type="match status" value="1"/>
</dbReference>
<feature type="chain" id="PRO_5012318843" evidence="13">
    <location>
        <begin position="20"/>
        <end position="677"/>
    </location>
</feature>
<keyword evidence="7" id="KW-0406">Ion transport</keyword>
<keyword evidence="6" id="KW-0408">Iron</keyword>
<dbReference type="Gene3D" id="2.170.130.10">
    <property type="entry name" value="TonB-dependent receptor, plug domain"/>
    <property type="match status" value="1"/>
</dbReference>
<dbReference type="OrthoDB" id="9782587at2"/>
<evidence type="ECO:0000259" key="14">
    <source>
        <dbReference type="Pfam" id="PF00593"/>
    </source>
</evidence>
<evidence type="ECO:0000256" key="3">
    <source>
        <dbReference type="ARBA" id="ARBA00022452"/>
    </source>
</evidence>
<dbReference type="Pfam" id="PF00593">
    <property type="entry name" value="TonB_dep_Rec_b-barrel"/>
    <property type="match status" value="1"/>
</dbReference>
<evidence type="ECO:0000256" key="11">
    <source>
        <dbReference type="PROSITE-ProRule" id="PRU01360"/>
    </source>
</evidence>
<dbReference type="InterPro" id="IPR037066">
    <property type="entry name" value="Plug_dom_sf"/>
</dbReference>
<evidence type="ECO:0000256" key="9">
    <source>
        <dbReference type="ARBA" id="ARBA00023136"/>
    </source>
</evidence>
<evidence type="ECO:0000256" key="1">
    <source>
        <dbReference type="ARBA" id="ARBA00004571"/>
    </source>
</evidence>
<evidence type="ECO:0000256" key="6">
    <source>
        <dbReference type="ARBA" id="ARBA00023004"/>
    </source>
</evidence>
<keyword evidence="13" id="KW-0732">Signal</keyword>
<sequence>MKYFVCSTALLLALSPCFAQQPDSSLTQSLPEVVVRSFEQNRRLRDVPAAINVVGSQALNRFGPASLVPAVNSTPGVRLEERSPGSYRFNIRGSSLRSPFGVRNVKVYFNDIPYTLPGGTTYLNQLGFYNIQSLEIIKGPGSSLYGPGTGGVVLIESLPGQLQTGVQADYTLGSYNSHNAHAAVNLAGEGSQNRISYQHQQSDGYRQQSALKRDVASWAGRYQLGSGTVLRTSFLYGNLFYETPGALTAAEFKTNPRAARPGTPTQPSAIIARASIRQESFLAGASLEHKLSDVLTHKTVLYGASTSLRNPNLRGYDQSTEPHFGGRTQLSWSPQVGTGTLQVQGGAEGQWGSSDIVNFKNLNGKPDSLRYRDDVRNRQALVFAQAIYALDQWQFTAGASINSYKLAYQRFAPQTSGQQNRSFNNEFAGRLALLRKLGNSSVYASVARGFSPPSISELLPTGGAINNSLSPETGINYDLGTRGNFGKLQYDLNLFYFALQNTIVQRRDAAGGDFYLNSGKTSQKGLELALQYPFFHKGNTRANAWASFTHHAFKYRNFKQLANDFSGNRIPGVAPNSLAAGTDVQINRFSVQLSYQYIDALPLNDANTERSGINHLMNAQVQYRLPFLKEKESRLYAGADNLFNQRYALGYDINAFGGRYYNAAPKRNYFVGLSFSL</sequence>
<keyword evidence="10 11" id="KW-0998">Cell outer membrane</keyword>
<feature type="signal peptide" evidence="13">
    <location>
        <begin position="1"/>
        <end position="19"/>
    </location>
</feature>
<organism evidence="16 17">
    <name type="scientific">Cnuella takakiae</name>
    <dbReference type="NCBI Taxonomy" id="1302690"/>
    <lineage>
        <taxon>Bacteria</taxon>
        <taxon>Pseudomonadati</taxon>
        <taxon>Bacteroidota</taxon>
        <taxon>Chitinophagia</taxon>
        <taxon>Chitinophagales</taxon>
        <taxon>Chitinophagaceae</taxon>
        <taxon>Cnuella</taxon>
    </lineage>
</organism>
<dbReference type="PROSITE" id="PS52016">
    <property type="entry name" value="TONB_DEPENDENT_REC_3"/>
    <property type="match status" value="1"/>
</dbReference>
<keyword evidence="2 11" id="KW-0813">Transport</keyword>
<protein>
    <submittedName>
        <fullName evidence="16">Iron complex outermembrane recepter protein</fullName>
    </submittedName>
</protein>
<dbReference type="InterPro" id="IPR012910">
    <property type="entry name" value="Plug_dom"/>
</dbReference>
<keyword evidence="17" id="KW-1185">Reference proteome</keyword>
<evidence type="ECO:0000259" key="15">
    <source>
        <dbReference type="Pfam" id="PF07715"/>
    </source>
</evidence>
<dbReference type="InterPro" id="IPR036942">
    <property type="entry name" value="Beta-barrel_TonB_sf"/>
</dbReference>
<feature type="domain" description="TonB-dependent receptor plug" evidence="15">
    <location>
        <begin position="44"/>
        <end position="152"/>
    </location>
</feature>
<comment type="similarity">
    <text evidence="11 12">Belongs to the TonB-dependent receptor family.</text>
</comment>
<dbReference type="PANTHER" id="PTHR32552">
    <property type="entry name" value="FERRICHROME IRON RECEPTOR-RELATED"/>
    <property type="match status" value="1"/>
</dbReference>
<dbReference type="InterPro" id="IPR039426">
    <property type="entry name" value="TonB-dep_rcpt-like"/>
</dbReference>
<dbReference type="EMBL" id="FQUO01000002">
    <property type="protein sequence ID" value="SHE63550.1"/>
    <property type="molecule type" value="Genomic_DNA"/>
</dbReference>
<dbReference type="GO" id="GO:0009279">
    <property type="term" value="C:cell outer membrane"/>
    <property type="evidence" value="ECO:0007669"/>
    <property type="project" value="UniProtKB-SubCell"/>
</dbReference>
<evidence type="ECO:0000256" key="5">
    <source>
        <dbReference type="ARBA" id="ARBA00022692"/>
    </source>
</evidence>
<dbReference type="AlphaFoldDB" id="A0A1M4V3S6"/>
<dbReference type="RefSeq" id="WP_073039731.1">
    <property type="nucleotide sequence ID" value="NZ_FQUO01000002.1"/>
</dbReference>
<accession>A0A1M4V3S6</accession>
<evidence type="ECO:0000256" key="8">
    <source>
        <dbReference type="ARBA" id="ARBA00023077"/>
    </source>
</evidence>
<keyword evidence="9 11" id="KW-0472">Membrane</keyword>
<dbReference type="Gene3D" id="2.40.170.20">
    <property type="entry name" value="TonB-dependent receptor, beta-barrel domain"/>
    <property type="match status" value="1"/>
</dbReference>
<evidence type="ECO:0000313" key="16">
    <source>
        <dbReference type="EMBL" id="SHE63550.1"/>
    </source>
</evidence>
<evidence type="ECO:0000256" key="12">
    <source>
        <dbReference type="RuleBase" id="RU003357"/>
    </source>
</evidence>
<evidence type="ECO:0000256" key="7">
    <source>
        <dbReference type="ARBA" id="ARBA00023065"/>
    </source>
</evidence>
<evidence type="ECO:0000256" key="13">
    <source>
        <dbReference type="SAM" id="SignalP"/>
    </source>
</evidence>
<keyword evidence="5 11" id="KW-0812">Transmembrane</keyword>
<proteinExistence type="inferred from homology"/>
<gene>
    <name evidence="16" type="ORF">SAMN05444008_102124</name>
</gene>
<keyword evidence="4" id="KW-0410">Iron transport</keyword>
<dbReference type="InterPro" id="IPR000531">
    <property type="entry name" value="Beta-barrel_TonB"/>
</dbReference>
<name>A0A1M4V3S6_9BACT</name>
<evidence type="ECO:0000256" key="2">
    <source>
        <dbReference type="ARBA" id="ARBA00022448"/>
    </source>
</evidence>
<comment type="subcellular location">
    <subcellularLocation>
        <location evidence="1 11">Cell outer membrane</location>
        <topology evidence="1 11">Multi-pass membrane protein</topology>
    </subcellularLocation>
</comment>
<reference evidence="16 17" key="1">
    <citation type="submission" date="2016-11" db="EMBL/GenBank/DDBJ databases">
        <authorList>
            <person name="Jaros S."/>
            <person name="Januszkiewicz K."/>
            <person name="Wedrychowicz H."/>
        </authorList>
    </citation>
    <scope>NUCLEOTIDE SEQUENCE [LARGE SCALE GENOMIC DNA]</scope>
    <source>
        <strain evidence="16 17">DSM 26897</strain>
    </source>
</reference>
<evidence type="ECO:0000256" key="4">
    <source>
        <dbReference type="ARBA" id="ARBA00022496"/>
    </source>
</evidence>
<feature type="domain" description="TonB-dependent receptor-like beta-barrel" evidence="14">
    <location>
        <begin position="231"/>
        <end position="642"/>
    </location>
</feature>
<dbReference type="STRING" id="1302690.BUE76_13080"/>
<dbReference type="Pfam" id="PF07715">
    <property type="entry name" value="Plug"/>
    <property type="match status" value="1"/>
</dbReference>
<evidence type="ECO:0000313" key="17">
    <source>
        <dbReference type="Proteomes" id="UP000184368"/>
    </source>
</evidence>
<dbReference type="PANTHER" id="PTHR32552:SF81">
    <property type="entry name" value="TONB-DEPENDENT OUTER MEMBRANE RECEPTOR"/>
    <property type="match status" value="1"/>
</dbReference>
<keyword evidence="8 12" id="KW-0798">TonB box</keyword>
<dbReference type="GO" id="GO:0006826">
    <property type="term" value="P:iron ion transport"/>
    <property type="evidence" value="ECO:0007669"/>
    <property type="project" value="UniProtKB-KW"/>
</dbReference>
<keyword evidence="3 11" id="KW-1134">Transmembrane beta strand</keyword>
<dbReference type="Proteomes" id="UP000184368">
    <property type="component" value="Unassembled WGS sequence"/>
</dbReference>